<feature type="compositionally biased region" description="Basic residues" evidence="1">
    <location>
        <begin position="209"/>
        <end position="218"/>
    </location>
</feature>
<sequence>MAFFNTSKDEEVLNTERKSKFINRTGFYPVTLVKSFVSVGNKGSECVDFLVDLEGQEQVLYGNVRLTNNDGSSNDIGTKIFNSLLVIADIESIEDTEEEEIPIGKGGELVSAPVLTELDDFEVVVHIQMRYSKWKDKIRESKDIKGFYRIDDFATAKEIVNDEGHGETYEKEVQLATDMYKDGLTEEEVSEWIKSGRGKKTAKSDKPSAPKKRTFGKK</sequence>
<organism evidence="2 3">
    <name type="scientific">Candidatus Macondimonas diazotrophica</name>
    <dbReference type="NCBI Taxonomy" id="2305248"/>
    <lineage>
        <taxon>Bacteria</taxon>
        <taxon>Pseudomonadati</taxon>
        <taxon>Pseudomonadota</taxon>
        <taxon>Gammaproteobacteria</taxon>
        <taxon>Chromatiales</taxon>
        <taxon>Ectothiorhodospiraceae</taxon>
        <taxon>Candidatus Macondimonas</taxon>
    </lineage>
</organism>
<reference evidence="2 3" key="1">
    <citation type="journal article" date="2019" name="ISME J.">
        <title>Candidatus Macondimonas diazotrophica, a novel gammaproteobacterial genus dominating crude-oil-contaminated coastal sediments.</title>
        <authorList>
            <person name="Karthikeyan S."/>
            <person name="Konstantinidis K."/>
        </authorList>
    </citation>
    <scope>NUCLEOTIDE SEQUENCE [LARGE SCALE GENOMIC DNA]</scope>
    <source>
        <strain evidence="2 3">KTK01</strain>
    </source>
</reference>
<evidence type="ECO:0000313" key="3">
    <source>
        <dbReference type="Proteomes" id="UP000297890"/>
    </source>
</evidence>
<name>A0A4Z0F713_9GAMM</name>
<dbReference type="AlphaFoldDB" id="A0A4Z0F713"/>
<evidence type="ECO:0000313" key="2">
    <source>
        <dbReference type="EMBL" id="TFZ81435.1"/>
    </source>
</evidence>
<feature type="region of interest" description="Disordered" evidence="1">
    <location>
        <begin position="191"/>
        <end position="218"/>
    </location>
</feature>
<evidence type="ECO:0000256" key="1">
    <source>
        <dbReference type="SAM" id="MobiDB-lite"/>
    </source>
</evidence>
<keyword evidence="3" id="KW-1185">Reference proteome</keyword>
<proteinExistence type="predicted"/>
<protein>
    <submittedName>
        <fullName evidence="2">Uncharacterized protein</fullName>
    </submittedName>
</protein>
<dbReference type="Proteomes" id="UP000297890">
    <property type="component" value="Unassembled WGS sequence"/>
</dbReference>
<gene>
    <name evidence="2" type="ORF">E4680_12530</name>
</gene>
<accession>A0A4Z0F713</accession>
<dbReference type="RefSeq" id="WP_135282761.1">
    <property type="nucleotide sequence ID" value="NZ_SRIO01000023.1"/>
</dbReference>
<dbReference type="EMBL" id="SRIO01000023">
    <property type="protein sequence ID" value="TFZ81435.1"/>
    <property type="molecule type" value="Genomic_DNA"/>
</dbReference>
<comment type="caution">
    <text evidence="2">The sequence shown here is derived from an EMBL/GenBank/DDBJ whole genome shotgun (WGS) entry which is preliminary data.</text>
</comment>